<dbReference type="Pfam" id="PF04566">
    <property type="entry name" value="RNA_pol_Rpb2_4"/>
    <property type="match status" value="1"/>
</dbReference>
<feature type="domain" description="RNA polymerase Rpb2" evidence="13">
    <location>
        <begin position="550"/>
        <end position="613"/>
    </location>
</feature>
<evidence type="ECO:0000259" key="10">
    <source>
        <dbReference type="Pfam" id="PF04560"/>
    </source>
</evidence>
<sequence length="1265" mass="145250">MSNNFSWKQDTWKIIKELIKQDNFLIEHQLNSYNSFLDKDLGNLIEQFNPLVLNYDFTKDQLFYKIKEDSSFKTYLSDETLFKWTEFTDYEELHRLVSTLLKLENTNKTMELSSQLKNNTDDIIIIDKFIEKHIDIKKIDVQAHRYELEIYIDSIKIVPPVIHENNGTQKIMYPMEARIRNFSYVSNVSVDIRYKTRTRVGEGFKTIIESETQTINKVHLCQLPIMLKSKACVLSSVSANTPKSYEECEYDEGGYFIINGSEKVLISQEIMANNKIYIFPNNRKQSKYSHICEIKSLEDKKFLTPKNIQIKITSKEDLYGNLIKVSIPHIRVDIPLFVVFRILGIETDKEIMDYILINCDTETKQKYSQILRGSLYEGSAVTTRSLAEDYISKYVNMMGYNRDESENKRRLIYLNDILINDLLPHVGKNFKKKAYFLGLMVKTLLDVYSGKRKYDNRDSYCNKRIQTAGSLMLDIFRQYYTKFIKDTKTQINKEFINGAWRAGNDFSTIVNKSNIHKIFKSNTLTTGIKYSLATGNWGLKAALNKQGVSQVLNRLTYNSSLSHLRRVNIPIEKNSKLVDPRKLNATQFMRLCPAETPEGASVGIVKNAALSNHITNYSNIESIIHILEQEYTKSISDYEPYEIKSETKLFVNGDWLFLTEEPELLVNKLKGLRRCGIINIYVSIIWEISTSTIYIYSDLGRSCRPLYILDNNKFRIDGSIIDDIDNKKISWNNLLCKSLNNTTIHNTDVTNSVEEGVIEYVDVEEENTCMVAINSNKLDDVAKKVIKYKYTHCEIHPCLQTGVLASIIPFSDHNQSPRNTYQSAMGKQAMGIYATNYRYRMDTLANVLNYPQLPIVNNKLIKYLPSNNLPCGINCIVAIASYSGYNQEDSVLMNKSAIDRGLFNSVFYRTYKDEEKKSQSLGSQVQEQFKIPDKDLTLGLKGHNYSHLDEDGIGKLDDYVCENDVIIGKVTPYKTKDKNLFKCSSTSIRPNESGFIDKKVISRNSDGYKFVKIKVRSNRKPTIGDKHSSRHGQKGTVGMIFNQEDMPVTKDGIVPDIIMNPHAVPSRMTIGQIVECITAKTGLSLNLFGDATNFSDKKLPELGDILETVGFNRHGEEVLYNGQTGRQLKVNIYIGPTYYQRLKHMVEDKIHSRSTGPNVILTRQPAEGRSRDGGLRFGEMERDCILAHGTAQFLKETLQDRSDNYRMYLCNTCGLIGIVNSEENIYACKNCENYSHFNEVRVPYAMKLFIQELESMSIAPRLFTD</sequence>
<keyword evidence="8" id="KW-0804">Transcription</keyword>
<dbReference type="InterPro" id="IPR007120">
    <property type="entry name" value="DNA-dir_RNAP_su2_dom"/>
</dbReference>
<dbReference type="InterPro" id="IPR007644">
    <property type="entry name" value="RNA_pol_bsu_protrusion"/>
</dbReference>
<evidence type="ECO:0000259" key="14">
    <source>
        <dbReference type="Pfam" id="PF04566"/>
    </source>
</evidence>
<dbReference type="PANTHER" id="PTHR20856">
    <property type="entry name" value="DNA-DIRECTED RNA POLYMERASE I SUBUNIT 2"/>
    <property type="match status" value="1"/>
</dbReference>
<keyword evidence="4" id="KW-0808">Transferase</keyword>
<dbReference type="Pfam" id="PF04565">
    <property type="entry name" value="RNA_pol_Rpb2_3"/>
    <property type="match status" value="1"/>
</dbReference>
<feature type="domain" description="RNA polymerase Rpb2" evidence="11">
    <location>
        <begin position="272"/>
        <end position="465"/>
    </location>
</feature>
<dbReference type="InterPro" id="IPR007646">
    <property type="entry name" value="RNA_pol_Rpb2_4"/>
</dbReference>
<feature type="domain" description="DNA-directed RNA polymerase subunit 2 hybrid-binding" evidence="9">
    <location>
        <begin position="804"/>
        <end position="1171"/>
    </location>
</feature>
<dbReference type="Pfam" id="PF00562">
    <property type="entry name" value="RNA_pol_Rpb2_6"/>
    <property type="match status" value="1"/>
</dbReference>
<dbReference type="Gene3D" id="2.40.50.150">
    <property type="match status" value="1"/>
</dbReference>
<keyword evidence="3" id="KW-0240">DNA-directed RNA polymerase</keyword>
<evidence type="ECO:0000259" key="15">
    <source>
        <dbReference type="Pfam" id="PF04567"/>
    </source>
</evidence>
<dbReference type="AlphaFoldDB" id="A0A6C0EN22"/>
<dbReference type="InterPro" id="IPR007647">
    <property type="entry name" value="RNA_pol_Rpb2_5"/>
</dbReference>
<dbReference type="Gene3D" id="2.40.270.10">
    <property type="entry name" value="DNA-directed RNA polymerase, subunit 2, domain 6"/>
    <property type="match status" value="1"/>
</dbReference>
<dbReference type="GO" id="GO:0003677">
    <property type="term" value="F:DNA binding"/>
    <property type="evidence" value="ECO:0007669"/>
    <property type="project" value="InterPro"/>
</dbReference>
<evidence type="ECO:0000256" key="2">
    <source>
        <dbReference type="ARBA" id="ARBA00012418"/>
    </source>
</evidence>
<evidence type="ECO:0000313" key="16">
    <source>
        <dbReference type="EMBL" id="QHT28765.1"/>
    </source>
</evidence>
<feature type="domain" description="RNA polymerase Rpb2" evidence="10">
    <location>
        <begin position="1173"/>
        <end position="1264"/>
    </location>
</feature>
<dbReference type="GO" id="GO:0000428">
    <property type="term" value="C:DNA-directed RNA polymerase complex"/>
    <property type="evidence" value="ECO:0007669"/>
    <property type="project" value="UniProtKB-KW"/>
</dbReference>
<protein>
    <recommendedName>
        <fullName evidence="2">DNA-directed RNA polymerase</fullName>
        <ecNumber evidence="2">2.7.7.6</ecNumber>
    </recommendedName>
</protein>
<dbReference type="Gene3D" id="3.90.1100.10">
    <property type="match status" value="1"/>
</dbReference>
<dbReference type="InterPro" id="IPR007641">
    <property type="entry name" value="RNA_pol_Rpb2_7"/>
</dbReference>
<evidence type="ECO:0000256" key="3">
    <source>
        <dbReference type="ARBA" id="ARBA00022478"/>
    </source>
</evidence>
<dbReference type="CDD" id="cd00653">
    <property type="entry name" value="RNA_pol_B_RPB2"/>
    <property type="match status" value="1"/>
</dbReference>
<feature type="domain" description="RNA polymerase beta subunit protrusion" evidence="12">
    <location>
        <begin position="131"/>
        <end position="499"/>
    </location>
</feature>
<dbReference type="SUPFAM" id="SSF64484">
    <property type="entry name" value="beta and beta-prime subunits of DNA dependent RNA-polymerase"/>
    <property type="match status" value="1"/>
</dbReference>
<feature type="domain" description="RNA polymerase Rpb2" evidence="15">
    <location>
        <begin position="753"/>
        <end position="797"/>
    </location>
</feature>
<dbReference type="Gene3D" id="3.90.1110.10">
    <property type="entry name" value="RNA polymerase Rpb2, domain 2"/>
    <property type="match status" value="1"/>
</dbReference>
<dbReference type="GO" id="GO:0032549">
    <property type="term" value="F:ribonucleoside binding"/>
    <property type="evidence" value="ECO:0007669"/>
    <property type="project" value="InterPro"/>
</dbReference>
<evidence type="ECO:0000256" key="7">
    <source>
        <dbReference type="ARBA" id="ARBA00022833"/>
    </source>
</evidence>
<dbReference type="Pfam" id="PF04567">
    <property type="entry name" value="RNA_pol_Rpb2_5"/>
    <property type="match status" value="1"/>
</dbReference>
<dbReference type="InterPro" id="IPR015712">
    <property type="entry name" value="DNA-dir_RNA_pol_su2"/>
</dbReference>
<dbReference type="InterPro" id="IPR037034">
    <property type="entry name" value="RNA_pol_Rpb2_2_sf"/>
</dbReference>
<evidence type="ECO:0000256" key="8">
    <source>
        <dbReference type="ARBA" id="ARBA00023163"/>
    </source>
</evidence>
<dbReference type="Gene3D" id="3.90.1800.10">
    <property type="entry name" value="RNA polymerase alpha subunit dimerisation domain"/>
    <property type="match status" value="1"/>
</dbReference>
<dbReference type="InterPro" id="IPR007642">
    <property type="entry name" value="RNA_pol_Rpb2_2"/>
</dbReference>
<reference evidence="16" key="1">
    <citation type="journal article" date="2020" name="Nature">
        <title>Giant virus diversity and host interactions through global metagenomics.</title>
        <authorList>
            <person name="Schulz F."/>
            <person name="Roux S."/>
            <person name="Paez-Espino D."/>
            <person name="Jungbluth S."/>
            <person name="Walsh D.A."/>
            <person name="Denef V.J."/>
            <person name="McMahon K.D."/>
            <person name="Konstantinidis K.T."/>
            <person name="Eloe-Fadrosh E.A."/>
            <person name="Kyrpides N.C."/>
            <person name="Woyke T."/>
        </authorList>
    </citation>
    <scope>NUCLEOTIDE SEQUENCE</scope>
    <source>
        <strain evidence="16">GVMAG-M-3300001351-8</strain>
    </source>
</reference>
<dbReference type="InterPro" id="IPR007645">
    <property type="entry name" value="RNA_pol_Rpb2_3"/>
</dbReference>
<feature type="domain" description="RNA polymerase Rpb2" evidence="14">
    <location>
        <begin position="650"/>
        <end position="709"/>
    </location>
</feature>
<name>A0A6C0EN22_9ZZZZ</name>
<keyword evidence="7" id="KW-0862">Zinc</keyword>
<evidence type="ECO:0000259" key="12">
    <source>
        <dbReference type="Pfam" id="PF04563"/>
    </source>
</evidence>
<organism evidence="16">
    <name type="scientific">viral metagenome</name>
    <dbReference type="NCBI Taxonomy" id="1070528"/>
    <lineage>
        <taxon>unclassified sequences</taxon>
        <taxon>metagenomes</taxon>
        <taxon>organismal metagenomes</taxon>
    </lineage>
</organism>
<dbReference type="Pfam" id="PF04561">
    <property type="entry name" value="RNA_pol_Rpb2_2"/>
    <property type="match status" value="1"/>
</dbReference>
<keyword evidence="5" id="KW-0548">Nucleotidyltransferase</keyword>
<dbReference type="GO" id="GO:0006351">
    <property type="term" value="P:DNA-templated transcription"/>
    <property type="evidence" value="ECO:0007669"/>
    <property type="project" value="InterPro"/>
</dbReference>
<evidence type="ECO:0000256" key="1">
    <source>
        <dbReference type="ARBA" id="ARBA00006835"/>
    </source>
</evidence>
<evidence type="ECO:0000259" key="9">
    <source>
        <dbReference type="Pfam" id="PF00562"/>
    </source>
</evidence>
<keyword evidence="6" id="KW-0479">Metal-binding</keyword>
<evidence type="ECO:0000256" key="5">
    <source>
        <dbReference type="ARBA" id="ARBA00022695"/>
    </source>
</evidence>
<dbReference type="FunFam" id="3.90.1800.10:FF:000002">
    <property type="entry name" value="DNA-directed RNA polymerase subunit beta"/>
    <property type="match status" value="1"/>
</dbReference>
<accession>A0A6C0EN22</accession>
<evidence type="ECO:0000256" key="4">
    <source>
        <dbReference type="ARBA" id="ARBA00022679"/>
    </source>
</evidence>
<evidence type="ECO:0000256" key="6">
    <source>
        <dbReference type="ARBA" id="ARBA00022723"/>
    </source>
</evidence>
<dbReference type="Pfam" id="PF04560">
    <property type="entry name" value="RNA_pol_Rpb2_7"/>
    <property type="match status" value="1"/>
</dbReference>
<dbReference type="FunFam" id="2.40.270.10:FF:000006">
    <property type="entry name" value="DNA-directed RNA polymerase subunit beta"/>
    <property type="match status" value="1"/>
</dbReference>
<dbReference type="InterPro" id="IPR037033">
    <property type="entry name" value="DNA-dir_RNAP_su2_hyb_sf"/>
</dbReference>
<dbReference type="InterPro" id="IPR014724">
    <property type="entry name" value="RNA_pol_RPB2_OB-fold"/>
</dbReference>
<evidence type="ECO:0000259" key="11">
    <source>
        <dbReference type="Pfam" id="PF04561"/>
    </source>
</evidence>
<dbReference type="EC" id="2.7.7.6" evidence="2"/>
<dbReference type="Pfam" id="PF04563">
    <property type="entry name" value="RNA_pol_Rpb2_1"/>
    <property type="match status" value="1"/>
</dbReference>
<proteinExistence type="inferred from homology"/>
<dbReference type="EMBL" id="MN738864">
    <property type="protein sequence ID" value="QHT28765.1"/>
    <property type="molecule type" value="Genomic_DNA"/>
</dbReference>
<dbReference type="GO" id="GO:0046872">
    <property type="term" value="F:metal ion binding"/>
    <property type="evidence" value="ECO:0007669"/>
    <property type="project" value="UniProtKB-KW"/>
</dbReference>
<comment type="similarity">
    <text evidence="1">Belongs to the RNA polymerase beta chain family.</text>
</comment>
<evidence type="ECO:0000259" key="13">
    <source>
        <dbReference type="Pfam" id="PF04565"/>
    </source>
</evidence>
<dbReference type="GO" id="GO:0003899">
    <property type="term" value="F:DNA-directed RNA polymerase activity"/>
    <property type="evidence" value="ECO:0007669"/>
    <property type="project" value="UniProtKB-EC"/>
</dbReference>